<keyword evidence="1" id="KW-0378">Hydrolase</keyword>
<dbReference type="Proteomes" id="UP000679008">
    <property type="component" value="Unassembled WGS sequence"/>
</dbReference>
<keyword evidence="2" id="KW-1185">Reference proteome</keyword>
<comment type="caution">
    <text evidence="1">The sequence shown here is derived from an EMBL/GenBank/DDBJ whole genome shotgun (WGS) entry which is preliminary data.</text>
</comment>
<keyword evidence="1" id="KW-0540">Nuclease</keyword>
<sequence length="238" mass="28318">MKVITWNCNMVFRKKAKYIFPHNPDILIVPECENQEKLKFEEELEIPSDIIWYGKNQNKGIGVFAFGNYKLKLLDCHNPEFKNILPISVTNGNINFTLFAIWANNPEDIEGAYITQIWKALKYYESMLSEKNTILMGDFNSNTIWDKPRREGNHSTVVSKLEEKKIFSTYHKFFNQIQGKEEHPTLYMYRHQDKPYHIDYCFASIDFIDKLKSVEVGKYEDWFMYSDHKPLIVEFEKK</sequence>
<proteinExistence type="predicted"/>
<dbReference type="SUPFAM" id="SSF56219">
    <property type="entry name" value="DNase I-like"/>
    <property type="match status" value="1"/>
</dbReference>
<protein>
    <submittedName>
        <fullName evidence="1">Endonuclease/exonuclease/phosphatase family protein</fullName>
    </submittedName>
</protein>
<dbReference type="InterPro" id="IPR036691">
    <property type="entry name" value="Endo/exonu/phosph_ase_sf"/>
</dbReference>
<reference evidence="1 2" key="1">
    <citation type="submission" date="2021-04" db="EMBL/GenBank/DDBJ databases">
        <title>Description of novel Flavobacterium sp. F-328.</title>
        <authorList>
            <person name="Saticioglu I.B."/>
        </authorList>
    </citation>
    <scope>NUCLEOTIDE SEQUENCE [LARGE SCALE GENOMIC DNA]</scope>
    <source>
        <strain evidence="1 2">F-328</strain>
    </source>
</reference>
<organism evidence="1 2">
    <name type="scientific">Flavobacterium erciyesense</name>
    <dbReference type="NCBI Taxonomy" id="2825842"/>
    <lineage>
        <taxon>Bacteria</taxon>
        <taxon>Pseudomonadati</taxon>
        <taxon>Bacteroidota</taxon>
        <taxon>Flavobacteriia</taxon>
        <taxon>Flavobacteriales</taxon>
        <taxon>Flavobacteriaceae</taxon>
        <taxon>Flavobacterium</taxon>
    </lineage>
</organism>
<dbReference type="Gene3D" id="3.60.10.10">
    <property type="entry name" value="Endonuclease/exonuclease/phosphatase"/>
    <property type="match status" value="1"/>
</dbReference>
<name>A0ABS5D7K8_9FLAO</name>
<accession>A0ABS5D7K8</accession>
<gene>
    <name evidence="1" type="ORF">KBJ98_15005</name>
</gene>
<evidence type="ECO:0000313" key="2">
    <source>
        <dbReference type="Proteomes" id="UP000679008"/>
    </source>
</evidence>
<keyword evidence="1" id="KW-0255">Endonuclease</keyword>
<dbReference type="EMBL" id="JAGPXB010000025">
    <property type="protein sequence ID" value="MBQ0910019.1"/>
    <property type="molecule type" value="Genomic_DNA"/>
</dbReference>
<dbReference type="GO" id="GO:0004519">
    <property type="term" value="F:endonuclease activity"/>
    <property type="evidence" value="ECO:0007669"/>
    <property type="project" value="UniProtKB-KW"/>
</dbReference>
<evidence type="ECO:0000313" key="1">
    <source>
        <dbReference type="EMBL" id="MBQ0910019.1"/>
    </source>
</evidence>